<feature type="compositionally biased region" description="Low complexity" evidence="1">
    <location>
        <begin position="320"/>
        <end position="330"/>
    </location>
</feature>
<reference evidence="2" key="2">
    <citation type="submission" date="2021-08" db="EMBL/GenBank/DDBJ databases">
        <authorList>
            <person name="Eriksson T."/>
        </authorList>
    </citation>
    <scope>NUCLEOTIDE SEQUENCE</scope>
    <source>
        <strain evidence="2">Stoneville</strain>
        <tissue evidence="2">Whole head</tissue>
    </source>
</reference>
<feature type="compositionally biased region" description="Polar residues" evidence="1">
    <location>
        <begin position="357"/>
        <end position="366"/>
    </location>
</feature>
<evidence type="ECO:0000256" key="1">
    <source>
        <dbReference type="SAM" id="MobiDB-lite"/>
    </source>
</evidence>
<reference evidence="2" key="1">
    <citation type="journal article" date="2020" name="J Insects Food Feed">
        <title>The yellow mealworm (Tenebrio molitor) genome: a resource for the emerging insects as food and feed industry.</title>
        <authorList>
            <person name="Eriksson T."/>
            <person name="Andere A."/>
            <person name="Kelstrup H."/>
            <person name="Emery V."/>
            <person name="Picard C."/>
        </authorList>
    </citation>
    <scope>NUCLEOTIDE SEQUENCE</scope>
    <source>
        <strain evidence="2">Stoneville</strain>
        <tissue evidence="2">Whole head</tissue>
    </source>
</reference>
<feature type="region of interest" description="Disordered" evidence="1">
    <location>
        <begin position="316"/>
        <end position="401"/>
    </location>
</feature>
<accession>A0A8J6L734</accession>
<dbReference type="Proteomes" id="UP000719412">
    <property type="component" value="Unassembled WGS sequence"/>
</dbReference>
<dbReference type="AlphaFoldDB" id="A0A8J6L734"/>
<organism evidence="2 3">
    <name type="scientific">Tenebrio molitor</name>
    <name type="common">Yellow mealworm beetle</name>
    <dbReference type="NCBI Taxonomy" id="7067"/>
    <lineage>
        <taxon>Eukaryota</taxon>
        <taxon>Metazoa</taxon>
        <taxon>Ecdysozoa</taxon>
        <taxon>Arthropoda</taxon>
        <taxon>Hexapoda</taxon>
        <taxon>Insecta</taxon>
        <taxon>Pterygota</taxon>
        <taxon>Neoptera</taxon>
        <taxon>Endopterygota</taxon>
        <taxon>Coleoptera</taxon>
        <taxon>Polyphaga</taxon>
        <taxon>Cucujiformia</taxon>
        <taxon>Tenebrionidae</taxon>
        <taxon>Tenebrio</taxon>
    </lineage>
</organism>
<name>A0A8J6L734_TENMO</name>
<feature type="compositionally biased region" description="Gly residues" evidence="1">
    <location>
        <begin position="390"/>
        <end position="401"/>
    </location>
</feature>
<comment type="caution">
    <text evidence="2">The sequence shown here is derived from an EMBL/GenBank/DDBJ whole genome shotgun (WGS) entry which is preliminary data.</text>
</comment>
<gene>
    <name evidence="2" type="ORF">GEV33_013759</name>
</gene>
<feature type="compositionally biased region" description="Basic and acidic residues" evidence="1">
    <location>
        <begin position="376"/>
        <end position="386"/>
    </location>
</feature>
<keyword evidence="3" id="KW-1185">Reference proteome</keyword>
<proteinExistence type="predicted"/>
<dbReference type="EMBL" id="JABDTM020028386">
    <property type="protein sequence ID" value="KAH0809032.1"/>
    <property type="molecule type" value="Genomic_DNA"/>
</dbReference>
<protein>
    <submittedName>
        <fullName evidence="2">Uncharacterized protein</fullName>
    </submittedName>
</protein>
<evidence type="ECO:0000313" key="2">
    <source>
        <dbReference type="EMBL" id="KAH0809032.1"/>
    </source>
</evidence>
<sequence length="417" mass="45082">MTQLDKYRGGFRHLKVNVLVSVLAKTRHIDGPGGGSAATATHKQLFLSEQRDVRSQRDFPGLGYQMFVFEGCRDKELAIIFPLSALPTSSGPSPAYFIFIGIFCMFCLGQQQNCDRVSFPDPLKPRGPIILSSGLYLSGHVYIRACSCRCRYIASLVRETIKANGCTCNPGSGSAPENFRHSGYPIRAWKSALCVNCRTTLLISSRVAVAVSFCEDCGRTVHRKLHTEAVKVATMTCDATSEGSALKTTPEVGAFRHDRVMGKKPLNASTIGQVFGRINPVPGKFRYSPVKTAARKNPTLKSTTSNFSISLRIHGTPSLARRSSGSSMRRSGGGARDQLVIIGGESADGKRRATAPSERSSLQVGTSRPLRDDDDEKNKIKRDGNKHGRGGAAWAGGDAEVGGGKGWQCKVQILCHS</sequence>
<evidence type="ECO:0000313" key="3">
    <source>
        <dbReference type="Proteomes" id="UP000719412"/>
    </source>
</evidence>